<evidence type="ECO:0008006" key="4">
    <source>
        <dbReference type="Google" id="ProtNLM"/>
    </source>
</evidence>
<name>A0A2M6YT89_9BACT</name>
<keyword evidence="1" id="KW-0472">Membrane</keyword>
<proteinExistence type="predicted"/>
<feature type="transmembrane region" description="Helical" evidence="1">
    <location>
        <begin position="105"/>
        <end position="125"/>
    </location>
</feature>
<feature type="transmembrane region" description="Helical" evidence="1">
    <location>
        <begin position="6"/>
        <end position="37"/>
    </location>
</feature>
<feature type="transmembrane region" description="Helical" evidence="1">
    <location>
        <begin position="80"/>
        <end position="98"/>
    </location>
</feature>
<accession>A0A2M6YT89</accession>
<gene>
    <name evidence="2" type="ORF">COT02_04755</name>
</gene>
<dbReference type="AlphaFoldDB" id="A0A2M6YT89"/>
<dbReference type="Proteomes" id="UP000230184">
    <property type="component" value="Unassembled WGS sequence"/>
</dbReference>
<evidence type="ECO:0000256" key="1">
    <source>
        <dbReference type="SAM" id="Phobius"/>
    </source>
</evidence>
<protein>
    <recommendedName>
        <fullName evidence="4">CDP-alcohol phosphatidyltransferase</fullName>
    </recommendedName>
</protein>
<evidence type="ECO:0000313" key="3">
    <source>
        <dbReference type="Proteomes" id="UP000230184"/>
    </source>
</evidence>
<feature type="transmembrane region" description="Helical" evidence="1">
    <location>
        <begin position="137"/>
        <end position="162"/>
    </location>
</feature>
<evidence type="ECO:0000313" key="2">
    <source>
        <dbReference type="EMBL" id="PIU36685.1"/>
    </source>
</evidence>
<sequence length="178" mass="21961">MNKILYYLIVALRILVAPLIFIWPLISVILSFFLDVIDIEFASRKILTLNEYERYDKALDLWWYFNVMTFSWFHLTNYRFLLLILFIFRTGGEIIFFIKNDRRIFFLFPNFFENIFFLIFFSIYFKQLHFLLDKKYIFLSLSSVIIVKIFQEWWVHIAQISIPEHFFGKKRKWRDSSL</sequence>
<keyword evidence="1" id="KW-1133">Transmembrane helix</keyword>
<dbReference type="EMBL" id="PEWY01000132">
    <property type="protein sequence ID" value="PIU36685.1"/>
    <property type="molecule type" value="Genomic_DNA"/>
</dbReference>
<reference evidence="3" key="1">
    <citation type="submission" date="2017-09" db="EMBL/GenBank/DDBJ databases">
        <title>Depth-based differentiation of microbial function through sediment-hosted aquifers and enrichment of novel symbionts in the deep terrestrial subsurface.</title>
        <authorList>
            <person name="Probst A.J."/>
            <person name="Ladd B."/>
            <person name="Jarett J.K."/>
            <person name="Geller-Mcgrath D.E."/>
            <person name="Sieber C.M.K."/>
            <person name="Emerson J.B."/>
            <person name="Anantharaman K."/>
            <person name="Thomas B.C."/>
            <person name="Malmstrom R."/>
            <person name="Stieglmeier M."/>
            <person name="Klingl A."/>
            <person name="Woyke T."/>
            <person name="Ryan C.M."/>
            <person name="Banfield J.F."/>
        </authorList>
    </citation>
    <scope>NUCLEOTIDE SEQUENCE [LARGE SCALE GENOMIC DNA]</scope>
</reference>
<organism evidence="2 3">
    <name type="scientific">Candidatus Roizmanbacteria bacterium CG07_land_8_20_14_0_80_34_15</name>
    <dbReference type="NCBI Taxonomy" id="1974849"/>
    <lineage>
        <taxon>Bacteria</taxon>
        <taxon>Candidatus Roizmaniibacteriota</taxon>
    </lineage>
</organism>
<keyword evidence="1" id="KW-0812">Transmembrane</keyword>
<comment type="caution">
    <text evidence="2">The sequence shown here is derived from an EMBL/GenBank/DDBJ whole genome shotgun (WGS) entry which is preliminary data.</text>
</comment>